<dbReference type="Pfam" id="PF13768">
    <property type="entry name" value="VWA_3"/>
    <property type="match status" value="1"/>
</dbReference>
<protein>
    <submittedName>
        <fullName evidence="5">Marine proteobacterial sortase target protein</fullName>
    </submittedName>
</protein>
<dbReference type="Pfam" id="PF08487">
    <property type="entry name" value="VIT"/>
    <property type="match status" value="1"/>
</dbReference>
<evidence type="ECO:0000313" key="5">
    <source>
        <dbReference type="EMBL" id="TBW55506.1"/>
    </source>
</evidence>
<feature type="domain" description="VIT" evidence="4">
    <location>
        <begin position="30"/>
        <end position="158"/>
    </location>
</feature>
<dbReference type="SUPFAM" id="SSF53300">
    <property type="entry name" value="vWA-like"/>
    <property type="match status" value="1"/>
</dbReference>
<dbReference type="PANTHER" id="PTHR45737:SF6">
    <property type="entry name" value="VON WILLEBRAND FACTOR A DOMAIN-CONTAINING PROTEIN 5A"/>
    <property type="match status" value="1"/>
</dbReference>
<dbReference type="PANTHER" id="PTHR45737">
    <property type="entry name" value="VON WILLEBRAND FACTOR A DOMAIN-CONTAINING PROTEIN 5A"/>
    <property type="match status" value="1"/>
</dbReference>
<dbReference type="SMART" id="SM00609">
    <property type="entry name" value="VIT"/>
    <property type="match status" value="1"/>
</dbReference>
<dbReference type="InterPro" id="IPR013694">
    <property type="entry name" value="VIT"/>
</dbReference>
<comment type="caution">
    <text evidence="5">The sequence shown here is derived from an EMBL/GenBank/DDBJ whole genome shotgun (WGS) entry which is preliminary data.</text>
</comment>
<dbReference type="NCBIfam" id="TIGR03788">
    <property type="entry name" value="marine_srt_targ"/>
    <property type="match status" value="1"/>
</dbReference>
<feature type="domain" description="VWFA" evidence="3">
    <location>
        <begin position="318"/>
        <end position="493"/>
    </location>
</feature>
<keyword evidence="1" id="KW-0812">Transmembrane</keyword>
<feature type="chain" id="PRO_5045266930" evidence="2">
    <location>
        <begin position="24"/>
        <end position="678"/>
    </location>
</feature>
<dbReference type="InterPro" id="IPR036465">
    <property type="entry name" value="vWFA_dom_sf"/>
</dbReference>
<keyword evidence="1" id="KW-1133">Transmembrane helix</keyword>
<accession>A0ABY1ZJW1</accession>
<dbReference type="EMBL" id="SJDL01000016">
    <property type="protein sequence ID" value="TBW55506.1"/>
    <property type="molecule type" value="Genomic_DNA"/>
</dbReference>
<organism evidence="5 6">
    <name type="scientific">Marinobacter halodurans</name>
    <dbReference type="NCBI Taxonomy" id="2528979"/>
    <lineage>
        <taxon>Bacteria</taxon>
        <taxon>Pseudomonadati</taxon>
        <taxon>Pseudomonadota</taxon>
        <taxon>Gammaproteobacteria</taxon>
        <taxon>Pseudomonadales</taxon>
        <taxon>Marinobacteraceae</taxon>
        <taxon>Marinobacter</taxon>
    </lineage>
</organism>
<sequence length="678" mass="73312">MEGISLWLAVALFFVLQSAAARASEAPGTGELRLVTPSGQIETALALNTDYRVNVSALLADTRLKQTFRNTSDDWREGTYVFPLPEKASVYAMRLHIGERVIVGEIETREDARKTYEKAKSEGKQAAQVEQQRPNLFTTRVANIPPGETVTVELRYQQRVTYRDGEFSLRLPTTLTPRYMPGAPMVDEPKPVAWQQGWAVPTTEVPDAGAISPYTVNPGDVPAGSHRAQVHLILNAGLPIEQVVSPSHALDSVWRGSQVDVSPKGDGVAMDRDVVVRWRPKREQTPSAAVFHERFDGEDYLLAMVVPGLNGGQSLSRELIFVVDTSGSMAGESIRQAREALMAGLDTLKPGDRFNIIQFNSTTSALFNGAREVSADSLRAARQYAANLSADGGTEMAPALDLALRHQGPDGESSGPQVRQVLFMTDGAVGNEQALFQQIHDQLGNSRLFTVGIGSAPNMHFMREAARFGRGTFTAVGSSAEMGGQLGRLLDRMAAPVLGNITASWPGQPTAFPKRPGDLFMGEPLVLVARGQAATGELKLSGELPDGTAWQRSLSLDSAAPGQGLHRYWARQQIDQISDQRIYGTPEADIRAQVTPLALAHGLVTPYTSFVAVDQTPVRTQEDKLKAESVPTLLPAGSTPGMLRYPQTATPSSLLILIGLAGLMPAFGVFLARRRVFG</sequence>
<dbReference type="SMART" id="SM00327">
    <property type="entry name" value="VWA"/>
    <property type="match status" value="1"/>
</dbReference>
<dbReference type="InterPro" id="IPR002035">
    <property type="entry name" value="VWF_A"/>
</dbReference>
<name>A0ABY1ZJW1_9GAMM</name>
<evidence type="ECO:0000259" key="3">
    <source>
        <dbReference type="PROSITE" id="PS50234"/>
    </source>
</evidence>
<dbReference type="PROSITE" id="PS51468">
    <property type="entry name" value="VIT"/>
    <property type="match status" value="1"/>
</dbReference>
<proteinExistence type="predicted"/>
<evidence type="ECO:0000256" key="2">
    <source>
        <dbReference type="SAM" id="SignalP"/>
    </source>
</evidence>
<keyword evidence="1" id="KW-0472">Membrane</keyword>
<dbReference type="PROSITE" id="PS50234">
    <property type="entry name" value="VWFA"/>
    <property type="match status" value="1"/>
</dbReference>
<evidence type="ECO:0000256" key="1">
    <source>
        <dbReference type="SAM" id="Phobius"/>
    </source>
</evidence>
<evidence type="ECO:0000259" key="4">
    <source>
        <dbReference type="PROSITE" id="PS51468"/>
    </source>
</evidence>
<feature type="signal peptide" evidence="2">
    <location>
        <begin position="1"/>
        <end position="23"/>
    </location>
</feature>
<evidence type="ECO:0000313" key="6">
    <source>
        <dbReference type="Proteomes" id="UP000313645"/>
    </source>
</evidence>
<dbReference type="Proteomes" id="UP000313645">
    <property type="component" value="Unassembled WGS sequence"/>
</dbReference>
<gene>
    <name evidence="5" type="ORF">EZI54_11595</name>
</gene>
<dbReference type="Gene3D" id="3.40.50.410">
    <property type="entry name" value="von Willebrand factor, type A domain"/>
    <property type="match status" value="1"/>
</dbReference>
<reference evidence="5 6" key="1">
    <citation type="submission" date="2019-02" db="EMBL/GenBank/DDBJ databases">
        <title>Marinobacter halodurans sp. nov., a marine bacterium isolated from sea tidal flat.</title>
        <authorList>
            <person name="Yoo Y."/>
            <person name="Lee D.W."/>
            <person name="Kim B.S."/>
            <person name="Kim J.-J."/>
        </authorList>
    </citation>
    <scope>NUCLEOTIDE SEQUENCE [LARGE SCALE GENOMIC DNA]</scope>
    <source>
        <strain evidence="5 6">YJ-S3-2</strain>
    </source>
</reference>
<keyword evidence="2" id="KW-0732">Signal</keyword>
<dbReference type="InterPro" id="IPR022440">
    <property type="entry name" value="CHP03788"/>
</dbReference>
<feature type="transmembrane region" description="Helical" evidence="1">
    <location>
        <begin position="654"/>
        <end position="672"/>
    </location>
</feature>
<keyword evidence="6" id="KW-1185">Reference proteome</keyword>